<dbReference type="VEuPathDB" id="FungiDB:BD410DRAFT_901178"/>
<protein>
    <submittedName>
        <fullName evidence="1">Uncharacterized protein</fullName>
    </submittedName>
</protein>
<proteinExistence type="predicted"/>
<accession>A0A4Y7PTH3</accession>
<gene>
    <name evidence="1" type="ORF">BD410DRAFT_901178</name>
</gene>
<evidence type="ECO:0000313" key="1">
    <source>
        <dbReference type="EMBL" id="TDL17830.1"/>
    </source>
</evidence>
<dbReference type="Proteomes" id="UP000294933">
    <property type="component" value="Unassembled WGS sequence"/>
</dbReference>
<dbReference type="OrthoDB" id="3248548at2759"/>
<keyword evidence="2" id="KW-1185">Reference proteome</keyword>
<dbReference type="AlphaFoldDB" id="A0A4Y7PTH3"/>
<reference evidence="1 2" key="1">
    <citation type="submission" date="2018-06" db="EMBL/GenBank/DDBJ databases">
        <title>A transcriptomic atlas of mushroom development highlights an independent origin of complex multicellularity.</title>
        <authorList>
            <consortium name="DOE Joint Genome Institute"/>
            <person name="Krizsan K."/>
            <person name="Almasi E."/>
            <person name="Merenyi Z."/>
            <person name="Sahu N."/>
            <person name="Viragh M."/>
            <person name="Koszo T."/>
            <person name="Mondo S."/>
            <person name="Kiss B."/>
            <person name="Balint B."/>
            <person name="Kues U."/>
            <person name="Barry K."/>
            <person name="Hegedus J.C."/>
            <person name="Henrissat B."/>
            <person name="Johnson J."/>
            <person name="Lipzen A."/>
            <person name="Ohm R."/>
            <person name="Nagy I."/>
            <person name="Pangilinan J."/>
            <person name="Yan J."/>
            <person name="Xiong Y."/>
            <person name="Grigoriev I.V."/>
            <person name="Hibbett D.S."/>
            <person name="Nagy L.G."/>
        </authorList>
    </citation>
    <scope>NUCLEOTIDE SEQUENCE [LARGE SCALE GENOMIC DNA]</scope>
    <source>
        <strain evidence="1 2">SZMC22713</strain>
    </source>
</reference>
<evidence type="ECO:0000313" key="2">
    <source>
        <dbReference type="Proteomes" id="UP000294933"/>
    </source>
</evidence>
<sequence>MAGKRGLDDDDREVVGLPPNWVDILCQGKTAETLARLIAGIASQGNITVEQIKKAKDEIPSFSAANWPYVSKRFGLNESIAALLLQLPYHAPPQRRLPPSLHRTVFKNAWHALDVFQEKNFQRREAAGVRVLDTYMVPALGYYHGRVVNTAEESMAATEYTSGGQVENEIRMTGASMMKVAELKRDATKDDYLAQLFLEMHSAAHMNETLGLPMQRVYGLLCDMENFMFFSYNPTQKQFSFDEHILVDKKKDYALPEMIAVTNKIFSIIFDAFFERVRALCSTPVAKRVTPRYQPQIWRNAFELLKQSRAKFEEKATTVPEIEVKSTEALELLRRAVTCIPRYNTTTSKLDSPTPVLLEQLATNCVDKWHRDNL</sequence>
<dbReference type="EMBL" id="ML170215">
    <property type="protein sequence ID" value="TDL17830.1"/>
    <property type="molecule type" value="Genomic_DNA"/>
</dbReference>
<name>A0A4Y7PTH3_9AGAM</name>
<organism evidence="1 2">
    <name type="scientific">Rickenella mellea</name>
    <dbReference type="NCBI Taxonomy" id="50990"/>
    <lineage>
        <taxon>Eukaryota</taxon>
        <taxon>Fungi</taxon>
        <taxon>Dikarya</taxon>
        <taxon>Basidiomycota</taxon>
        <taxon>Agaricomycotina</taxon>
        <taxon>Agaricomycetes</taxon>
        <taxon>Hymenochaetales</taxon>
        <taxon>Rickenellaceae</taxon>
        <taxon>Rickenella</taxon>
    </lineage>
</organism>